<dbReference type="InterPro" id="IPR043519">
    <property type="entry name" value="NT_sf"/>
</dbReference>
<evidence type="ECO:0000313" key="11">
    <source>
        <dbReference type="Proteomes" id="UP000198868"/>
    </source>
</evidence>
<dbReference type="PANTHER" id="PTHR47837">
    <property type="entry name" value="GTP PYROPHOSPHOKINASE YJBM"/>
    <property type="match status" value="1"/>
</dbReference>
<dbReference type="Proteomes" id="UP000198868">
    <property type="component" value="Unassembled WGS sequence"/>
</dbReference>
<comment type="similarity">
    <text evidence="2">Belongs to the RelA/SpoT family.</text>
</comment>
<dbReference type="Proteomes" id="UP000199047">
    <property type="component" value="Unassembled WGS sequence"/>
</dbReference>
<dbReference type="GeneID" id="34301798"/>
<accession>A0AAN2QU21</accession>
<dbReference type="RefSeq" id="WP_013231439.1">
    <property type="nucleotide sequence ID" value="NZ_FBTB01000010.1"/>
</dbReference>
<organism evidence="9 11">
    <name type="scientific">Leuconostoc inhae</name>
    <dbReference type="NCBI Taxonomy" id="178001"/>
    <lineage>
        <taxon>Bacteria</taxon>
        <taxon>Bacillati</taxon>
        <taxon>Bacillota</taxon>
        <taxon>Bacilli</taxon>
        <taxon>Lactobacillales</taxon>
        <taxon>Lactobacillaceae</taxon>
        <taxon>Leuconostoc</taxon>
    </lineage>
</organism>
<evidence type="ECO:0000256" key="6">
    <source>
        <dbReference type="ARBA" id="ARBA00022777"/>
    </source>
</evidence>
<dbReference type="Pfam" id="PF04607">
    <property type="entry name" value="RelA_SpoT"/>
    <property type="match status" value="1"/>
</dbReference>
<keyword evidence="6" id="KW-0418">Kinase</keyword>
<evidence type="ECO:0000259" key="8">
    <source>
        <dbReference type="SMART" id="SM00954"/>
    </source>
</evidence>
<dbReference type="PANTHER" id="PTHR47837:SF1">
    <property type="entry name" value="GTP PYROPHOSPHOKINASE YJBM"/>
    <property type="match status" value="1"/>
</dbReference>
<keyword evidence="4 9" id="KW-0808">Transferase</keyword>
<comment type="caution">
    <text evidence="9">The sequence shown here is derived from an EMBL/GenBank/DDBJ whole genome shotgun (WGS) entry which is preliminary data.</text>
</comment>
<dbReference type="CDD" id="cd05399">
    <property type="entry name" value="NT_Rel-Spo_like"/>
    <property type="match status" value="1"/>
</dbReference>
<dbReference type="EC" id="2.7.6.5" evidence="9"/>
<dbReference type="FunFam" id="3.30.460.10:FF:000012">
    <property type="entry name" value="GTP pyrophosphokinase YjbM"/>
    <property type="match status" value="1"/>
</dbReference>
<evidence type="ECO:0000313" key="12">
    <source>
        <dbReference type="Proteomes" id="UP000199047"/>
    </source>
</evidence>
<protein>
    <submittedName>
        <fullName evidence="9">GTP pyrophosphokinase</fullName>
        <ecNumber evidence="9">2.7.6.5</ecNumber>
    </submittedName>
</protein>
<keyword evidence="12" id="KW-1185">Reference proteome</keyword>
<dbReference type="SUPFAM" id="SSF81301">
    <property type="entry name" value="Nucleotidyltransferase"/>
    <property type="match status" value="1"/>
</dbReference>
<evidence type="ECO:0000256" key="4">
    <source>
        <dbReference type="ARBA" id="ARBA00022679"/>
    </source>
</evidence>
<evidence type="ECO:0000313" key="10">
    <source>
        <dbReference type="EMBL" id="CUW08116.1"/>
    </source>
</evidence>
<dbReference type="GO" id="GO:0008728">
    <property type="term" value="F:GTP diphosphokinase activity"/>
    <property type="evidence" value="ECO:0007669"/>
    <property type="project" value="UniProtKB-EC"/>
</dbReference>
<dbReference type="InterPro" id="IPR052366">
    <property type="entry name" value="GTP_Pyrophosphokinase"/>
</dbReference>
<proteinExistence type="inferred from homology"/>
<evidence type="ECO:0000256" key="5">
    <source>
        <dbReference type="ARBA" id="ARBA00022741"/>
    </source>
</evidence>
<dbReference type="GO" id="GO:0016301">
    <property type="term" value="F:kinase activity"/>
    <property type="evidence" value="ECO:0007669"/>
    <property type="project" value="UniProtKB-KW"/>
</dbReference>
<gene>
    <name evidence="10" type="ORF">KSL4_1374</name>
    <name evidence="9" type="ORF">PL111_1936</name>
</gene>
<reference evidence="11 12" key="1">
    <citation type="submission" date="2015-12" db="EMBL/GenBank/DDBJ databases">
        <authorList>
            <person name="Andreevskaya M."/>
        </authorList>
    </citation>
    <scope>NUCLEOTIDE SEQUENCE [LARGE SCALE GENOMIC DNA]</scope>
    <source>
        <strain evidence="10 12">KSL4-2</strain>
        <strain evidence="9 11">PL111</strain>
    </source>
</reference>
<dbReference type="Gene3D" id="1.10.287.860">
    <property type="entry name" value="Nucleotidyltransferase"/>
    <property type="match status" value="1"/>
</dbReference>
<keyword evidence="5" id="KW-0547">Nucleotide-binding</keyword>
<comment type="subunit">
    <text evidence="3">Homotetramer.</text>
</comment>
<dbReference type="Gene3D" id="3.30.460.10">
    <property type="entry name" value="Beta Polymerase, domain 2"/>
    <property type="match status" value="1"/>
</dbReference>
<dbReference type="EMBL" id="FBTB01000010">
    <property type="protein sequence ID" value="CUW08116.1"/>
    <property type="molecule type" value="Genomic_DNA"/>
</dbReference>
<feature type="domain" description="RelA/SpoT" evidence="8">
    <location>
        <begin position="42"/>
        <end position="163"/>
    </location>
</feature>
<evidence type="ECO:0000256" key="1">
    <source>
        <dbReference type="ARBA" id="ARBA00004976"/>
    </source>
</evidence>
<sequence length="192" mass="22685">MDWDRFFVPYQQTVTELKIKLRGLRDQFEKDGKNSPIEFVTGRVKTQESIEEKIVRRHLDEARLSLDLQDIAGVRIMTKYVEDVYTVVELLRSRTDFQILEERDYVTNAKPSGYRSYHIVIEYPVQMYSGERKVLAEIQVRTIAMNVWATIEHDLRYKHGDNLPAPMVEQLTILADDNFEWDQRVSEIRASE</sequence>
<comment type="pathway">
    <text evidence="1">Purine metabolism; ppGpp biosynthesis; ppGpp from GTP: step 1/2.</text>
</comment>
<keyword evidence="7" id="KW-0067">ATP-binding</keyword>
<dbReference type="AlphaFoldDB" id="A0AAN2QU21"/>
<evidence type="ECO:0000256" key="7">
    <source>
        <dbReference type="ARBA" id="ARBA00022840"/>
    </source>
</evidence>
<dbReference type="InterPro" id="IPR007685">
    <property type="entry name" value="RelA_SpoT"/>
</dbReference>
<evidence type="ECO:0000256" key="2">
    <source>
        <dbReference type="ARBA" id="ARBA00007476"/>
    </source>
</evidence>
<dbReference type="GO" id="GO:0015969">
    <property type="term" value="P:guanosine tetraphosphate metabolic process"/>
    <property type="evidence" value="ECO:0007669"/>
    <property type="project" value="InterPro"/>
</dbReference>
<dbReference type="GO" id="GO:0005524">
    <property type="term" value="F:ATP binding"/>
    <property type="evidence" value="ECO:0007669"/>
    <property type="project" value="UniProtKB-KW"/>
</dbReference>
<evidence type="ECO:0000313" key="9">
    <source>
        <dbReference type="EMBL" id="CUW06726.1"/>
    </source>
</evidence>
<evidence type="ECO:0000256" key="3">
    <source>
        <dbReference type="ARBA" id="ARBA00011881"/>
    </source>
</evidence>
<dbReference type="SMART" id="SM00954">
    <property type="entry name" value="RelA_SpoT"/>
    <property type="match status" value="1"/>
</dbReference>
<dbReference type="EMBL" id="FBTU01000007">
    <property type="protein sequence ID" value="CUW06726.1"/>
    <property type="molecule type" value="Genomic_DNA"/>
</dbReference>
<name>A0AAN2QU21_9LACO</name>